<keyword evidence="10" id="KW-1185">Reference proteome</keyword>
<reference evidence="9 10" key="1">
    <citation type="submission" date="2019-03" db="EMBL/GenBank/DDBJ databases">
        <authorList>
            <person name="Kim M.K.M."/>
        </authorList>
    </citation>
    <scope>NUCLEOTIDE SEQUENCE [LARGE SCALE GENOMIC DNA]</scope>
    <source>
        <strain evidence="9 10">18JY21-1</strain>
    </source>
</reference>
<dbReference type="OrthoDB" id="21828at2"/>
<evidence type="ECO:0000256" key="6">
    <source>
        <dbReference type="ARBA" id="ARBA00023136"/>
    </source>
</evidence>
<evidence type="ECO:0000256" key="2">
    <source>
        <dbReference type="ARBA" id="ARBA00022448"/>
    </source>
</evidence>
<name>A0A4R4EFM1_9BACL</name>
<dbReference type="Gene3D" id="1.10.3730.20">
    <property type="match status" value="1"/>
</dbReference>
<dbReference type="RefSeq" id="WP_132417304.1">
    <property type="nucleotide sequence ID" value="NZ_SKFG01000004.1"/>
</dbReference>
<dbReference type="GO" id="GO:0022857">
    <property type="term" value="F:transmembrane transporter activity"/>
    <property type="evidence" value="ECO:0007669"/>
    <property type="project" value="InterPro"/>
</dbReference>
<protein>
    <submittedName>
        <fullName evidence="9">Multidrug efflux SMR transporter</fullName>
    </submittedName>
</protein>
<evidence type="ECO:0000256" key="3">
    <source>
        <dbReference type="ARBA" id="ARBA00022475"/>
    </source>
</evidence>
<evidence type="ECO:0000256" key="8">
    <source>
        <dbReference type="SAM" id="Phobius"/>
    </source>
</evidence>
<dbReference type="SUPFAM" id="SSF103481">
    <property type="entry name" value="Multidrug resistance efflux transporter EmrE"/>
    <property type="match status" value="1"/>
</dbReference>
<gene>
    <name evidence="9" type="ORF">E0485_07205</name>
</gene>
<feature type="transmembrane region" description="Helical" evidence="8">
    <location>
        <begin position="84"/>
        <end position="104"/>
    </location>
</feature>
<evidence type="ECO:0000256" key="4">
    <source>
        <dbReference type="ARBA" id="ARBA00022692"/>
    </source>
</evidence>
<dbReference type="PANTHER" id="PTHR30561:SF0">
    <property type="entry name" value="GUANIDINIUM EXPORTER"/>
    <property type="match status" value="1"/>
</dbReference>
<evidence type="ECO:0000256" key="1">
    <source>
        <dbReference type="ARBA" id="ARBA00004651"/>
    </source>
</evidence>
<accession>A0A4R4EFM1</accession>
<comment type="caution">
    <text evidence="9">The sequence shown here is derived from an EMBL/GenBank/DDBJ whole genome shotgun (WGS) entry which is preliminary data.</text>
</comment>
<keyword evidence="5 8" id="KW-1133">Transmembrane helix</keyword>
<dbReference type="PANTHER" id="PTHR30561">
    <property type="entry name" value="SMR FAMILY PROTON-DEPENDENT DRUG EFFLUX TRANSPORTER SUGE"/>
    <property type="match status" value="1"/>
</dbReference>
<feature type="transmembrane region" description="Helical" evidence="8">
    <location>
        <begin position="59"/>
        <end position="78"/>
    </location>
</feature>
<keyword evidence="4 7" id="KW-0812">Transmembrane</keyword>
<organism evidence="9 10">
    <name type="scientific">Paenibacillus albiflavus</name>
    <dbReference type="NCBI Taxonomy" id="2545760"/>
    <lineage>
        <taxon>Bacteria</taxon>
        <taxon>Bacillati</taxon>
        <taxon>Bacillota</taxon>
        <taxon>Bacilli</taxon>
        <taxon>Bacillales</taxon>
        <taxon>Paenibacillaceae</taxon>
        <taxon>Paenibacillus</taxon>
    </lineage>
</organism>
<sequence length="105" mass="11218">MAWVAIVLAGGCEVLGVLAINNVNRKKNLLAYLFLVVNFAASFSLLSYALQTVSMGTGYAIWTGIGTAGSAVLGMLIFKESKDWKRFLFIAMILVSAVGLKLIAT</sequence>
<comment type="subcellular location">
    <subcellularLocation>
        <location evidence="1 7">Cell membrane</location>
        <topology evidence="1 7">Multi-pass membrane protein</topology>
    </subcellularLocation>
</comment>
<evidence type="ECO:0000256" key="5">
    <source>
        <dbReference type="ARBA" id="ARBA00022989"/>
    </source>
</evidence>
<keyword evidence="3" id="KW-1003">Cell membrane</keyword>
<proteinExistence type="inferred from homology"/>
<evidence type="ECO:0000313" key="10">
    <source>
        <dbReference type="Proteomes" id="UP000295418"/>
    </source>
</evidence>
<evidence type="ECO:0000313" key="9">
    <source>
        <dbReference type="EMBL" id="TCZ78854.1"/>
    </source>
</evidence>
<dbReference type="EMBL" id="SKFG01000004">
    <property type="protein sequence ID" value="TCZ78854.1"/>
    <property type="molecule type" value="Genomic_DNA"/>
</dbReference>
<feature type="transmembrane region" description="Helical" evidence="8">
    <location>
        <begin position="29"/>
        <end position="50"/>
    </location>
</feature>
<keyword evidence="6 8" id="KW-0472">Membrane</keyword>
<evidence type="ECO:0000256" key="7">
    <source>
        <dbReference type="RuleBase" id="RU003942"/>
    </source>
</evidence>
<comment type="similarity">
    <text evidence="7">Belongs to the drug/metabolite transporter (DMT) superfamily. Small multidrug resistance (SMR) (TC 2.A.7.1) family.</text>
</comment>
<dbReference type="AlphaFoldDB" id="A0A4R4EFM1"/>
<dbReference type="GO" id="GO:0005886">
    <property type="term" value="C:plasma membrane"/>
    <property type="evidence" value="ECO:0007669"/>
    <property type="project" value="UniProtKB-SubCell"/>
</dbReference>
<dbReference type="Proteomes" id="UP000295418">
    <property type="component" value="Unassembled WGS sequence"/>
</dbReference>
<dbReference type="InterPro" id="IPR037185">
    <property type="entry name" value="EmrE-like"/>
</dbReference>
<keyword evidence="2" id="KW-0813">Transport</keyword>
<dbReference type="InterPro" id="IPR000390">
    <property type="entry name" value="Small_drug/metabolite_transptr"/>
</dbReference>
<dbReference type="Pfam" id="PF00893">
    <property type="entry name" value="Multi_Drug_Res"/>
    <property type="match status" value="1"/>
</dbReference>
<dbReference type="InterPro" id="IPR045324">
    <property type="entry name" value="Small_multidrug_res"/>
</dbReference>